<keyword evidence="4" id="KW-0963">Cytoplasm</keyword>
<evidence type="ECO:0000256" key="4">
    <source>
        <dbReference type="ARBA" id="ARBA00022490"/>
    </source>
</evidence>
<protein>
    <recommendedName>
        <fullName evidence="6">Ribosomal RNA-processing protein 42</fullName>
    </recommendedName>
</protein>
<evidence type="ECO:0000256" key="1">
    <source>
        <dbReference type="ARBA" id="ARBA00004496"/>
    </source>
</evidence>
<dbReference type="GO" id="GO:0035925">
    <property type="term" value="F:mRNA 3'-UTR AU-rich region binding"/>
    <property type="evidence" value="ECO:0007669"/>
    <property type="project" value="TreeGrafter"/>
</dbReference>
<evidence type="ECO:0000256" key="6">
    <source>
        <dbReference type="ARBA" id="ARBA00042523"/>
    </source>
</evidence>
<dbReference type="InterPro" id="IPR015847">
    <property type="entry name" value="ExoRNase_PH_dom2"/>
</dbReference>
<dbReference type="CDD" id="cd11367">
    <property type="entry name" value="RNase_PH_RRP42"/>
    <property type="match status" value="1"/>
</dbReference>
<dbReference type="Pfam" id="PF01138">
    <property type="entry name" value="RNase_PH"/>
    <property type="match status" value="1"/>
</dbReference>
<dbReference type="InterPro" id="IPR020568">
    <property type="entry name" value="Ribosomal_Su5_D2-typ_SF"/>
</dbReference>
<dbReference type="InterPro" id="IPR027408">
    <property type="entry name" value="PNPase/RNase_PH_dom_sf"/>
</dbReference>
<dbReference type="PANTHER" id="PTHR11097:SF8">
    <property type="entry name" value="EXOSOME COMPLEX COMPONENT RRP42"/>
    <property type="match status" value="1"/>
</dbReference>
<evidence type="ECO:0000259" key="8">
    <source>
        <dbReference type="Pfam" id="PF03725"/>
    </source>
</evidence>
<evidence type="ECO:0000256" key="3">
    <source>
        <dbReference type="ARBA" id="ARBA00006678"/>
    </source>
</evidence>
<dbReference type="PANTHER" id="PTHR11097">
    <property type="entry name" value="EXOSOME COMPLEX EXONUCLEASE RIBOSOMAL RNA PROCESSING PROTEIN"/>
    <property type="match status" value="1"/>
</dbReference>
<dbReference type="GO" id="GO:0016075">
    <property type="term" value="P:rRNA catabolic process"/>
    <property type="evidence" value="ECO:0007669"/>
    <property type="project" value="TreeGrafter"/>
</dbReference>
<dbReference type="GO" id="GO:0034473">
    <property type="term" value="P:U1 snRNA 3'-end processing"/>
    <property type="evidence" value="ECO:0007669"/>
    <property type="project" value="TreeGrafter"/>
</dbReference>
<dbReference type="SUPFAM" id="SSF54211">
    <property type="entry name" value="Ribosomal protein S5 domain 2-like"/>
    <property type="match status" value="1"/>
</dbReference>
<dbReference type="GO" id="GO:0005730">
    <property type="term" value="C:nucleolus"/>
    <property type="evidence" value="ECO:0007669"/>
    <property type="project" value="UniProtKB-SubCell"/>
</dbReference>
<evidence type="ECO:0000256" key="5">
    <source>
        <dbReference type="ARBA" id="ARBA00022835"/>
    </source>
</evidence>
<evidence type="ECO:0000256" key="2">
    <source>
        <dbReference type="ARBA" id="ARBA00004604"/>
    </source>
</evidence>
<dbReference type="Gene3D" id="3.30.230.70">
    <property type="entry name" value="GHMP Kinase, N-terminal domain"/>
    <property type="match status" value="1"/>
</dbReference>
<dbReference type="GO" id="GO:0071038">
    <property type="term" value="P:TRAMP-dependent tRNA surveillance pathway"/>
    <property type="evidence" value="ECO:0007669"/>
    <property type="project" value="TreeGrafter"/>
</dbReference>
<evidence type="ECO:0000313" key="10">
    <source>
        <dbReference type="Proteomes" id="UP000215335"/>
    </source>
</evidence>
<accession>A0A232EFB5</accession>
<dbReference type="GO" id="GO:0034476">
    <property type="term" value="P:U5 snRNA 3'-end processing"/>
    <property type="evidence" value="ECO:0007669"/>
    <property type="project" value="TreeGrafter"/>
</dbReference>
<keyword evidence="5" id="KW-0271">Exosome</keyword>
<evidence type="ECO:0000259" key="7">
    <source>
        <dbReference type="Pfam" id="PF01138"/>
    </source>
</evidence>
<feature type="domain" description="Exoribonuclease phosphorolytic" evidence="8">
    <location>
        <begin position="201"/>
        <end position="264"/>
    </location>
</feature>
<comment type="caution">
    <text evidence="9">The sequence shown here is derived from an EMBL/GenBank/DDBJ whole genome shotgun (WGS) entry which is preliminary data.</text>
</comment>
<dbReference type="GO" id="GO:0071028">
    <property type="term" value="P:nuclear mRNA surveillance"/>
    <property type="evidence" value="ECO:0007669"/>
    <property type="project" value="TreeGrafter"/>
</dbReference>
<proteinExistence type="inferred from homology"/>
<dbReference type="InterPro" id="IPR050590">
    <property type="entry name" value="Exosome_comp_Rrp42_subfam"/>
</dbReference>
<keyword evidence="10" id="KW-1185">Reference proteome</keyword>
<dbReference type="AlphaFoldDB" id="A0A232EFB5"/>
<evidence type="ECO:0000313" key="9">
    <source>
        <dbReference type="EMBL" id="OXU17050.1"/>
    </source>
</evidence>
<dbReference type="GO" id="GO:0000176">
    <property type="term" value="C:nuclear exosome (RNase complex)"/>
    <property type="evidence" value="ECO:0007669"/>
    <property type="project" value="TreeGrafter"/>
</dbReference>
<reference evidence="9 10" key="1">
    <citation type="journal article" date="2017" name="Curr. Biol.">
        <title>The Evolution of Venom by Co-option of Single-Copy Genes.</title>
        <authorList>
            <person name="Martinson E.O."/>
            <person name="Mrinalini"/>
            <person name="Kelkar Y.D."/>
            <person name="Chang C.H."/>
            <person name="Werren J.H."/>
        </authorList>
    </citation>
    <scope>NUCLEOTIDE SEQUENCE [LARGE SCALE GENOMIC DNA]</scope>
    <source>
        <strain evidence="9 10">Alberta</strain>
        <tissue evidence="9">Whole body</tissue>
    </source>
</reference>
<dbReference type="GO" id="GO:0000177">
    <property type="term" value="C:cytoplasmic exosome (RNase complex)"/>
    <property type="evidence" value="ECO:0007669"/>
    <property type="project" value="TreeGrafter"/>
</dbReference>
<comment type="subcellular location">
    <subcellularLocation>
        <location evidence="1">Cytoplasm</location>
    </subcellularLocation>
    <subcellularLocation>
        <location evidence="2">Nucleus</location>
        <location evidence="2">Nucleolus</location>
    </subcellularLocation>
</comment>
<sequence>MAEVPLSLAEKTFILHGVDANFRNDGRSRTDYRCMELETKLMDQVHGSARLRIGNTDILVGVKVEIDTPYPDSPNEGKIEFFVDCLNISANATPSFEGKGGEDLANEISNMLALAYQSPHAMNLSQLSILPHKKCWKLYVDILILECGGNLFDAVAVAVKAALYSTEIPKVKGAMLDGGEADIVLSDDIYESEKLDTTNCPVLVTLCKIGDNCVVDPSSEEEMCSSANIVVSVMPNGRISSIVKMGYGSLQPATLSKILKMGTSVGIDLNKGILSALKSEDKLGANREIVGFLR</sequence>
<dbReference type="SUPFAM" id="SSF55666">
    <property type="entry name" value="Ribonuclease PH domain 2-like"/>
    <property type="match status" value="1"/>
</dbReference>
<name>A0A232EFB5_9HYME</name>
<dbReference type="OrthoDB" id="272245at2759"/>
<feature type="domain" description="Exoribonuclease phosphorolytic" evidence="7">
    <location>
        <begin position="32"/>
        <end position="169"/>
    </location>
</feature>
<organism evidence="9 10">
    <name type="scientific">Trichomalopsis sarcophagae</name>
    <dbReference type="NCBI Taxonomy" id="543379"/>
    <lineage>
        <taxon>Eukaryota</taxon>
        <taxon>Metazoa</taxon>
        <taxon>Ecdysozoa</taxon>
        <taxon>Arthropoda</taxon>
        <taxon>Hexapoda</taxon>
        <taxon>Insecta</taxon>
        <taxon>Pterygota</taxon>
        <taxon>Neoptera</taxon>
        <taxon>Endopterygota</taxon>
        <taxon>Hymenoptera</taxon>
        <taxon>Apocrita</taxon>
        <taxon>Proctotrupomorpha</taxon>
        <taxon>Chalcidoidea</taxon>
        <taxon>Pteromalidae</taxon>
        <taxon>Pteromalinae</taxon>
        <taxon>Trichomalopsis</taxon>
    </lineage>
</organism>
<dbReference type="EMBL" id="NNAY01005063">
    <property type="protein sequence ID" value="OXU17050.1"/>
    <property type="molecule type" value="Genomic_DNA"/>
</dbReference>
<comment type="similarity">
    <text evidence="3">Belongs to the RNase PH family.</text>
</comment>
<dbReference type="GO" id="GO:0000467">
    <property type="term" value="P:exonucleolytic trimming to generate mature 3'-end of 5.8S rRNA from tricistronic rRNA transcript (SSU-rRNA, 5.8S rRNA, LSU-rRNA)"/>
    <property type="evidence" value="ECO:0007669"/>
    <property type="project" value="TreeGrafter"/>
</dbReference>
<dbReference type="InterPro" id="IPR001247">
    <property type="entry name" value="ExoRNase_PH_dom1"/>
</dbReference>
<dbReference type="GO" id="GO:0034475">
    <property type="term" value="P:U4 snRNA 3'-end processing"/>
    <property type="evidence" value="ECO:0007669"/>
    <property type="project" value="TreeGrafter"/>
</dbReference>
<gene>
    <name evidence="9" type="ORF">TSAR_013921</name>
</gene>
<dbReference type="InterPro" id="IPR036345">
    <property type="entry name" value="ExoRNase_PH_dom2_sf"/>
</dbReference>
<dbReference type="Proteomes" id="UP000215335">
    <property type="component" value="Unassembled WGS sequence"/>
</dbReference>
<dbReference type="GO" id="GO:0071035">
    <property type="term" value="P:nuclear polyadenylation-dependent rRNA catabolic process"/>
    <property type="evidence" value="ECO:0007669"/>
    <property type="project" value="TreeGrafter"/>
</dbReference>
<dbReference type="Pfam" id="PF03725">
    <property type="entry name" value="RNase_PH_C"/>
    <property type="match status" value="1"/>
</dbReference>
<dbReference type="STRING" id="543379.A0A232EFB5"/>